<dbReference type="Pfam" id="PF00175">
    <property type="entry name" value="NAD_binding_1"/>
    <property type="match status" value="1"/>
</dbReference>
<dbReference type="RefSeq" id="WP_128562644.1">
    <property type="nucleotide sequence ID" value="NZ_BPQH01000010.1"/>
</dbReference>
<evidence type="ECO:0000313" key="3">
    <source>
        <dbReference type="EMBL" id="GJD50652.1"/>
    </source>
</evidence>
<dbReference type="PRINTS" id="PR00406">
    <property type="entry name" value="CYTB5RDTASE"/>
</dbReference>
<sequence length="321" mass="33260">MRSRCSLVVNGKTVRVATGDTPFEAALPGGVAAGRDGTVQDAVPRLRNTSRTRPRLGDGAGTRPSPAPTPLSALRTVKRAGTLLCATPLGGAVVELVVTVSRPLDVAPGQAVEVAFAGLPPRPYCPTQRIDGTTELNELVFHVRADCGAVGPALGGTVRPGHVVRVKGPAGGTPYRPGPGRLVLAAAETGFAPIWAIARAARYLEAGREMVLVVGARDADDLYMRPALDWLRQTGVQQITLAASRERRGLADVRSGPVTAYLSGLRPSDTVHVAGPPDLVRGVEMLCAGAGATCIGLPFLPTRSRARSLVTPGDAGAQRGM</sequence>
<evidence type="ECO:0000313" key="4">
    <source>
        <dbReference type="Proteomes" id="UP001055167"/>
    </source>
</evidence>
<evidence type="ECO:0000259" key="2">
    <source>
        <dbReference type="PROSITE" id="PS51384"/>
    </source>
</evidence>
<dbReference type="InterPro" id="IPR017927">
    <property type="entry name" value="FAD-bd_FR_type"/>
</dbReference>
<accession>A0ABQ4QZ20</accession>
<evidence type="ECO:0000256" key="1">
    <source>
        <dbReference type="SAM" id="MobiDB-lite"/>
    </source>
</evidence>
<name>A0ABQ4QZ20_9HYPH</name>
<dbReference type="SUPFAM" id="SSF63380">
    <property type="entry name" value="Riboflavin synthase domain-like"/>
    <property type="match status" value="1"/>
</dbReference>
<dbReference type="InterPro" id="IPR001433">
    <property type="entry name" value="OxRdtase_FAD/NAD-bd"/>
</dbReference>
<organism evidence="3 4">
    <name type="scientific">Methylobacterium crusticola</name>
    <dbReference type="NCBI Taxonomy" id="1697972"/>
    <lineage>
        <taxon>Bacteria</taxon>
        <taxon>Pseudomonadati</taxon>
        <taxon>Pseudomonadota</taxon>
        <taxon>Alphaproteobacteria</taxon>
        <taxon>Hyphomicrobiales</taxon>
        <taxon>Methylobacteriaceae</taxon>
        <taxon>Methylobacterium</taxon>
    </lineage>
</organism>
<keyword evidence="4" id="KW-1185">Reference proteome</keyword>
<dbReference type="PROSITE" id="PS51384">
    <property type="entry name" value="FAD_FR"/>
    <property type="match status" value="1"/>
</dbReference>
<feature type="domain" description="FAD-binding FR-type" evidence="2">
    <location>
        <begin position="76"/>
        <end position="176"/>
    </location>
</feature>
<proteinExistence type="predicted"/>
<dbReference type="PANTHER" id="PTHR47354:SF5">
    <property type="entry name" value="PROTEIN RFBI"/>
    <property type="match status" value="1"/>
</dbReference>
<dbReference type="EMBL" id="BPQH01000010">
    <property type="protein sequence ID" value="GJD50652.1"/>
    <property type="molecule type" value="Genomic_DNA"/>
</dbReference>
<reference evidence="3" key="1">
    <citation type="journal article" date="2021" name="Front. Microbiol.">
        <title>Comprehensive Comparative Genomics and Phenotyping of Methylobacterium Species.</title>
        <authorList>
            <person name="Alessa O."/>
            <person name="Ogura Y."/>
            <person name="Fujitani Y."/>
            <person name="Takami H."/>
            <person name="Hayashi T."/>
            <person name="Sahin N."/>
            <person name="Tani A."/>
        </authorList>
    </citation>
    <scope>NUCLEOTIDE SEQUENCE</scope>
    <source>
        <strain evidence="3">KCTC 52305</strain>
    </source>
</reference>
<dbReference type="PANTHER" id="PTHR47354">
    <property type="entry name" value="NADH OXIDOREDUCTASE HCR"/>
    <property type="match status" value="1"/>
</dbReference>
<comment type="caution">
    <text evidence="3">The sequence shown here is derived from an EMBL/GenBank/DDBJ whole genome shotgun (WGS) entry which is preliminary data.</text>
</comment>
<dbReference type="Proteomes" id="UP001055167">
    <property type="component" value="Unassembled WGS sequence"/>
</dbReference>
<feature type="region of interest" description="Disordered" evidence="1">
    <location>
        <begin position="29"/>
        <end position="69"/>
    </location>
</feature>
<protein>
    <submittedName>
        <fullName evidence="3">Dihydroorotate dehydrogenase B (NAD(+)), electron transfer subunit</fullName>
    </submittedName>
</protein>
<dbReference type="InterPro" id="IPR039261">
    <property type="entry name" value="FNR_nucleotide-bd"/>
</dbReference>
<reference evidence="3" key="2">
    <citation type="submission" date="2021-08" db="EMBL/GenBank/DDBJ databases">
        <authorList>
            <person name="Tani A."/>
            <person name="Ola A."/>
            <person name="Ogura Y."/>
            <person name="Katsura K."/>
            <person name="Hayashi T."/>
        </authorList>
    </citation>
    <scope>NUCLEOTIDE SEQUENCE</scope>
    <source>
        <strain evidence="3">KCTC 52305</strain>
    </source>
</reference>
<dbReference type="InterPro" id="IPR050415">
    <property type="entry name" value="MRET"/>
</dbReference>
<dbReference type="InterPro" id="IPR017938">
    <property type="entry name" value="Riboflavin_synthase-like_b-brl"/>
</dbReference>
<dbReference type="Gene3D" id="3.40.50.80">
    <property type="entry name" value="Nucleotide-binding domain of ferredoxin-NADP reductase (FNR) module"/>
    <property type="match status" value="1"/>
</dbReference>
<dbReference type="Gene3D" id="2.40.30.10">
    <property type="entry name" value="Translation factors"/>
    <property type="match status" value="1"/>
</dbReference>
<dbReference type="SUPFAM" id="SSF52343">
    <property type="entry name" value="Ferredoxin reductase-like, C-terminal NADP-linked domain"/>
    <property type="match status" value="1"/>
</dbReference>
<gene>
    <name evidence="3" type="primary">pyrK</name>
    <name evidence="3" type="ORF">OPKNFCMD_3395</name>
</gene>